<dbReference type="Pfam" id="PF03446">
    <property type="entry name" value="NAD_binding_2"/>
    <property type="match status" value="1"/>
</dbReference>
<evidence type="ECO:0000259" key="4">
    <source>
        <dbReference type="Pfam" id="PF14833"/>
    </source>
</evidence>
<comment type="caution">
    <text evidence="5">The sequence shown here is derived from an EMBL/GenBank/DDBJ whole genome shotgun (WGS) entry which is preliminary data.</text>
</comment>
<dbReference type="InterPro" id="IPR013328">
    <property type="entry name" value="6PGD_dom2"/>
</dbReference>
<feature type="domain" description="3-hydroxyisobutyrate dehydrogenase-like NAD-binding" evidence="4">
    <location>
        <begin position="153"/>
        <end position="273"/>
    </location>
</feature>
<dbReference type="PIRSF" id="PIRSF000103">
    <property type="entry name" value="HIBADH"/>
    <property type="match status" value="1"/>
</dbReference>
<dbReference type="Gene3D" id="1.10.1040.10">
    <property type="entry name" value="N-(1-d-carboxylethyl)-l-norvaline Dehydrogenase, domain 2"/>
    <property type="match status" value="1"/>
</dbReference>
<keyword evidence="6" id="KW-1185">Reference proteome</keyword>
<dbReference type="InterPro" id="IPR036291">
    <property type="entry name" value="NAD(P)-bd_dom_sf"/>
</dbReference>
<dbReference type="Pfam" id="PF14833">
    <property type="entry name" value="NAD_binding_11"/>
    <property type="match status" value="1"/>
</dbReference>
<dbReference type="InterPro" id="IPR015815">
    <property type="entry name" value="HIBADH-related"/>
</dbReference>
<evidence type="ECO:0000256" key="2">
    <source>
        <dbReference type="ARBA" id="ARBA00023027"/>
    </source>
</evidence>
<dbReference type="SUPFAM" id="SSF48179">
    <property type="entry name" value="6-phosphogluconate dehydrogenase C-terminal domain-like"/>
    <property type="match status" value="1"/>
</dbReference>
<keyword evidence="1" id="KW-0560">Oxidoreductase</keyword>
<gene>
    <name evidence="5" type="ORF">FGK64_14465</name>
</gene>
<evidence type="ECO:0000313" key="5">
    <source>
        <dbReference type="EMBL" id="TMV11947.1"/>
    </source>
</evidence>
<name>A0ABY2X825_9RHOB</name>
<dbReference type="Proteomes" id="UP001191082">
    <property type="component" value="Unassembled WGS sequence"/>
</dbReference>
<accession>A0ABY2X825</accession>
<reference evidence="5 6" key="1">
    <citation type="submission" date="2019-05" db="EMBL/GenBank/DDBJ databases">
        <title>Marivita sp. nov. isolated from sea sediment.</title>
        <authorList>
            <person name="Kim W."/>
        </authorList>
    </citation>
    <scope>NUCLEOTIDE SEQUENCE [LARGE SCALE GENOMIC DNA]</scope>
    <source>
        <strain evidence="5 6">CAU 1492</strain>
    </source>
</reference>
<evidence type="ECO:0000313" key="6">
    <source>
        <dbReference type="Proteomes" id="UP001191082"/>
    </source>
</evidence>
<keyword evidence="2" id="KW-0520">NAD</keyword>
<proteinExistence type="predicted"/>
<dbReference type="InterPro" id="IPR006115">
    <property type="entry name" value="6PGDH_NADP-bd"/>
</dbReference>
<organism evidence="5 6">
    <name type="scientific">Arenibacterium halophilum</name>
    <dbReference type="NCBI Taxonomy" id="2583821"/>
    <lineage>
        <taxon>Bacteria</taxon>
        <taxon>Pseudomonadati</taxon>
        <taxon>Pseudomonadota</taxon>
        <taxon>Alphaproteobacteria</taxon>
        <taxon>Rhodobacterales</taxon>
        <taxon>Paracoccaceae</taxon>
        <taxon>Arenibacterium</taxon>
    </lineage>
</organism>
<evidence type="ECO:0000259" key="3">
    <source>
        <dbReference type="Pfam" id="PF03446"/>
    </source>
</evidence>
<evidence type="ECO:0000256" key="1">
    <source>
        <dbReference type="ARBA" id="ARBA00023002"/>
    </source>
</evidence>
<feature type="domain" description="6-phosphogluconate dehydrogenase NADP-binding" evidence="3">
    <location>
        <begin position="1"/>
        <end position="146"/>
    </location>
</feature>
<dbReference type="Gene3D" id="3.40.50.720">
    <property type="entry name" value="NAD(P)-binding Rossmann-like Domain"/>
    <property type="match status" value="1"/>
</dbReference>
<dbReference type="InterPro" id="IPR029154">
    <property type="entry name" value="HIBADH-like_NADP-bd"/>
</dbReference>
<dbReference type="InterPro" id="IPR008927">
    <property type="entry name" value="6-PGluconate_DH-like_C_sf"/>
</dbReference>
<dbReference type="SUPFAM" id="SSF51735">
    <property type="entry name" value="NAD(P)-binding Rossmann-fold domains"/>
    <property type="match status" value="1"/>
</dbReference>
<dbReference type="EMBL" id="VCPC01000003">
    <property type="protein sequence ID" value="TMV11947.1"/>
    <property type="molecule type" value="Genomic_DNA"/>
</dbReference>
<dbReference type="PANTHER" id="PTHR43060:SF15">
    <property type="entry name" value="3-HYDROXYISOBUTYRATE DEHYDROGENASE-LIKE 1, MITOCHONDRIAL-RELATED"/>
    <property type="match status" value="1"/>
</dbReference>
<protein>
    <submittedName>
        <fullName evidence="5">NAD(P)-dependent oxidoreductase</fullName>
    </submittedName>
</protein>
<sequence>MGRPMATRLLNAGYSLICYDPNAESCATMQAAGATIASSAQEAAAAAPVALLSLPTPDVVRAVICGDAGLLGAEGAAIIVDLSTTGPQVAKEIAAVAAEQGRTLVDCPISGGAEGARNGTLALMLAGPEAAVTPLVPALEHLGNVFRVGDSAGQGQTMKVLNNLMSTAALAITSETMVLGAKSGLDPDSMIAVFNAGSGRNTATTDKFPKHVLTRAFDFGMSIALSAKDARLCLEEADRMGVPMPVGTAVRQMLMLTRDHLGPDADMTEILRVVEQWAKVEVHRKPASQEAAQ</sequence>
<dbReference type="PANTHER" id="PTHR43060">
    <property type="entry name" value="3-HYDROXYISOBUTYRATE DEHYDROGENASE-LIKE 1, MITOCHONDRIAL-RELATED"/>
    <property type="match status" value="1"/>
</dbReference>